<feature type="domain" description="HTH merR-type" evidence="5">
    <location>
        <begin position="10"/>
        <end position="79"/>
    </location>
</feature>
<keyword evidence="3" id="KW-0238">DNA-binding</keyword>
<evidence type="ECO:0000313" key="6">
    <source>
        <dbReference type="EMBL" id="MEC4293957.1"/>
    </source>
</evidence>
<keyword evidence="7" id="KW-1185">Reference proteome</keyword>
<protein>
    <submittedName>
        <fullName evidence="6">MerR family transcriptional regulator</fullName>
    </submittedName>
</protein>
<dbReference type="InterPro" id="IPR009061">
    <property type="entry name" value="DNA-bd_dom_put_sf"/>
</dbReference>
<gene>
    <name evidence="6" type="ORF">VJ920_01370</name>
</gene>
<name>A0ABU6IVV0_9ACTN</name>
<dbReference type="EMBL" id="JAYMFH010000001">
    <property type="protein sequence ID" value="MEC4293957.1"/>
    <property type="molecule type" value="Genomic_DNA"/>
</dbReference>
<dbReference type="Gene3D" id="1.10.1660.10">
    <property type="match status" value="1"/>
</dbReference>
<accession>A0ABU6IVV0</accession>
<evidence type="ECO:0000256" key="2">
    <source>
        <dbReference type="ARBA" id="ARBA00023015"/>
    </source>
</evidence>
<keyword evidence="4" id="KW-0804">Transcription</keyword>
<dbReference type="PROSITE" id="PS50937">
    <property type="entry name" value="HTH_MERR_2"/>
    <property type="match status" value="1"/>
</dbReference>
<organism evidence="6 7">
    <name type="scientific">Adlercreutzia shanghongiae</name>
    <dbReference type="NCBI Taxonomy" id="3111773"/>
    <lineage>
        <taxon>Bacteria</taxon>
        <taxon>Bacillati</taxon>
        <taxon>Actinomycetota</taxon>
        <taxon>Coriobacteriia</taxon>
        <taxon>Eggerthellales</taxon>
        <taxon>Eggerthellaceae</taxon>
        <taxon>Adlercreutzia</taxon>
    </lineage>
</organism>
<evidence type="ECO:0000256" key="4">
    <source>
        <dbReference type="ARBA" id="ARBA00023163"/>
    </source>
</evidence>
<proteinExistence type="predicted"/>
<comment type="caution">
    <text evidence="6">The sequence shown here is derived from an EMBL/GenBank/DDBJ whole genome shotgun (WGS) entry which is preliminary data.</text>
</comment>
<dbReference type="InterPro" id="IPR047057">
    <property type="entry name" value="MerR_fam"/>
</dbReference>
<dbReference type="PANTHER" id="PTHR30204">
    <property type="entry name" value="REDOX-CYCLING DRUG-SENSING TRANSCRIPTIONAL ACTIVATOR SOXR"/>
    <property type="match status" value="1"/>
</dbReference>
<dbReference type="RefSeq" id="WP_326454214.1">
    <property type="nucleotide sequence ID" value="NZ_JAYMFH010000001.1"/>
</dbReference>
<evidence type="ECO:0000256" key="1">
    <source>
        <dbReference type="ARBA" id="ARBA00022491"/>
    </source>
</evidence>
<keyword evidence="1" id="KW-0678">Repressor</keyword>
<reference evidence="6 7" key="1">
    <citation type="submission" date="2024-01" db="EMBL/GenBank/DDBJ databases">
        <title>novel species in genus Adlercreutzia.</title>
        <authorList>
            <person name="Liu X."/>
        </authorList>
    </citation>
    <scope>NUCLEOTIDE SEQUENCE [LARGE SCALE GENOMIC DNA]</scope>
    <source>
        <strain evidence="6 7">R22</strain>
    </source>
</reference>
<dbReference type="SMART" id="SM00422">
    <property type="entry name" value="HTH_MERR"/>
    <property type="match status" value="1"/>
</dbReference>
<dbReference type="SUPFAM" id="SSF46955">
    <property type="entry name" value="Putative DNA-binding domain"/>
    <property type="match status" value="1"/>
</dbReference>
<dbReference type="Pfam" id="PF13411">
    <property type="entry name" value="MerR_1"/>
    <property type="match status" value="1"/>
</dbReference>
<dbReference type="InterPro" id="IPR000551">
    <property type="entry name" value="MerR-type_HTH_dom"/>
</dbReference>
<evidence type="ECO:0000256" key="3">
    <source>
        <dbReference type="ARBA" id="ARBA00023125"/>
    </source>
</evidence>
<sequence>MRRESDSAGMLSIGQVAKLYGISHDALRLYDKKGLLKPIVNPETGYRSYTLEHLSILDMIMVGRKTGIPLAHMQHCFASPNAAEHAKLLSEQRAAVQEQIRELQHIEQHLNELCPLVEDASRNPKGRAFTLEHNIFLECVTVADLLSTDVAESLAERDELLLFEPDTSGEFREDETRAFYPLAPGHTGPEPAAVIKKGTRCHTFQGTLDAIRHRVTTLRKGAKQPVFVRFDYCLPSSYQDHHYLCTIFA</sequence>
<dbReference type="Proteomes" id="UP001343724">
    <property type="component" value="Unassembled WGS sequence"/>
</dbReference>
<evidence type="ECO:0000313" key="7">
    <source>
        <dbReference type="Proteomes" id="UP001343724"/>
    </source>
</evidence>
<dbReference type="PANTHER" id="PTHR30204:SF69">
    <property type="entry name" value="MERR-FAMILY TRANSCRIPTIONAL REGULATOR"/>
    <property type="match status" value="1"/>
</dbReference>
<evidence type="ECO:0000259" key="5">
    <source>
        <dbReference type="PROSITE" id="PS50937"/>
    </source>
</evidence>
<keyword evidence="2" id="KW-0805">Transcription regulation</keyword>